<keyword evidence="1" id="KW-0677">Repeat</keyword>
<feature type="repeat" description="ANK" evidence="3">
    <location>
        <begin position="50"/>
        <end position="82"/>
    </location>
</feature>
<dbReference type="PANTHER" id="PTHR24171">
    <property type="entry name" value="ANKYRIN REPEAT DOMAIN-CONTAINING PROTEIN 39-RELATED"/>
    <property type="match status" value="1"/>
</dbReference>
<reference evidence="6" key="1">
    <citation type="journal article" date="2011" name="Genome Res.">
        <title>Phylogeny-wide analysis of social amoeba genomes highlights ancient origins for complex intercellular communication.</title>
        <authorList>
            <person name="Heidel A.J."/>
            <person name="Lawal H.M."/>
            <person name="Felder M."/>
            <person name="Schilde C."/>
            <person name="Helps N.R."/>
            <person name="Tunggal B."/>
            <person name="Rivero F."/>
            <person name="John U."/>
            <person name="Schleicher M."/>
            <person name="Eichinger L."/>
            <person name="Platzer M."/>
            <person name="Noegel A.A."/>
            <person name="Schaap P."/>
            <person name="Gloeckner G."/>
        </authorList>
    </citation>
    <scope>NUCLEOTIDE SEQUENCE [LARGE SCALE GENOMIC DNA]</scope>
    <source>
        <strain evidence="6">SH3</strain>
    </source>
</reference>
<evidence type="ECO:0000256" key="4">
    <source>
        <dbReference type="SAM" id="MobiDB-lite"/>
    </source>
</evidence>
<dbReference type="KEGG" id="dfa:DFA_08322"/>
<dbReference type="Gene3D" id="1.25.40.20">
    <property type="entry name" value="Ankyrin repeat-containing domain"/>
    <property type="match status" value="1"/>
</dbReference>
<dbReference type="InterPro" id="IPR036770">
    <property type="entry name" value="Ankyrin_rpt-contain_sf"/>
</dbReference>
<dbReference type="PROSITE" id="PS50297">
    <property type="entry name" value="ANK_REP_REGION"/>
    <property type="match status" value="2"/>
</dbReference>
<dbReference type="PROSITE" id="PS50088">
    <property type="entry name" value="ANK_REPEAT"/>
    <property type="match status" value="2"/>
</dbReference>
<dbReference type="GO" id="GO:0085020">
    <property type="term" value="P:protein K6-linked ubiquitination"/>
    <property type="evidence" value="ECO:0007669"/>
    <property type="project" value="TreeGrafter"/>
</dbReference>
<dbReference type="AlphaFoldDB" id="F4Q5R8"/>
<dbReference type="STRING" id="1054147.F4Q5R8"/>
<dbReference type="SUPFAM" id="SSF48403">
    <property type="entry name" value="Ankyrin repeat"/>
    <property type="match status" value="1"/>
</dbReference>
<dbReference type="GeneID" id="14869200"/>
<evidence type="ECO:0000313" key="5">
    <source>
        <dbReference type="EMBL" id="EGG17327.1"/>
    </source>
</evidence>
<dbReference type="GO" id="GO:0004842">
    <property type="term" value="F:ubiquitin-protein transferase activity"/>
    <property type="evidence" value="ECO:0007669"/>
    <property type="project" value="TreeGrafter"/>
</dbReference>
<dbReference type="OrthoDB" id="10249694at2759"/>
<gene>
    <name evidence="5" type="ORF">DFA_08322</name>
</gene>
<dbReference type="Pfam" id="PF12796">
    <property type="entry name" value="Ank_2"/>
    <property type="match status" value="1"/>
</dbReference>
<dbReference type="InterPro" id="IPR002110">
    <property type="entry name" value="Ankyrin_rpt"/>
</dbReference>
<feature type="region of interest" description="Disordered" evidence="4">
    <location>
        <begin position="124"/>
        <end position="162"/>
    </location>
</feature>
<organism evidence="5 6">
    <name type="scientific">Cavenderia fasciculata</name>
    <name type="common">Slime mold</name>
    <name type="synonym">Dictyostelium fasciculatum</name>
    <dbReference type="NCBI Taxonomy" id="261658"/>
    <lineage>
        <taxon>Eukaryota</taxon>
        <taxon>Amoebozoa</taxon>
        <taxon>Evosea</taxon>
        <taxon>Eumycetozoa</taxon>
        <taxon>Dictyostelia</taxon>
        <taxon>Acytosteliales</taxon>
        <taxon>Cavenderiaceae</taxon>
        <taxon>Cavenderia</taxon>
    </lineage>
</organism>
<protein>
    <recommendedName>
        <fullName evidence="7">Ankyrin repeat-containing protein</fullName>
    </recommendedName>
</protein>
<keyword evidence="2 3" id="KW-0040">ANK repeat</keyword>
<proteinExistence type="predicted"/>
<evidence type="ECO:0008006" key="7">
    <source>
        <dbReference type="Google" id="ProtNLM"/>
    </source>
</evidence>
<keyword evidence="6" id="KW-1185">Reference proteome</keyword>
<dbReference type="Proteomes" id="UP000007797">
    <property type="component" value="Unassembled WGS sequence"/>
</dbReference>
<sequence>MIDVMMTDTIESGEISYIDAWFANSKSGSVQDINELIRIKAVPIDSQDHLGNGAIHYAATAGHANVVDVLAKAGANLNLVNKVGDSALHKAAARGRLDSVKVLVANKADIEIRNKDGEKAIDLAKDSQIKDQLLPEEQFDDDEEEEEEKKDDYNSDDEGDDE</sequence>
<dbReference type="SMART" id="SM00248">
    <property type="entry name" value="ANK"/>
    <property type="match status" value="2"/>
</dbReference>
<evidence type="ECO:0000256" key="1">
    <source>
        <dbReference type="ARBA" id="ARBA00022737"/>
    </source>
</evidence>
<accession>F4Q5R8</accession>
<dbReference type="RefSeq" id="XP_004355811.1">
    <property type="nucleotide sequence ID" value="XM_004355758.1"/>
</dbReference>
<dbReference type="PANTHER" id="PTHR24171:SF8">
    <property type="entry name" value="BRCA1-ASSOCIATED RING DOMAIN PROTEIN 1"/>
    <property type="match status" value="1"/>
</dbReference>
<dbReference type="OMA" id="SFEDAWF"/>
<name>F4Q5R8_CACFS</name>
<feature type="repeat" description="ANK" evidence="3">
    <location>
        <begin position="83"/>
        <end position="115"/>
    </location>
</feature>
<evidence type="ECO:0000256" key="2">
    <source>
        <dbReference type="ARBA" id="ARBA00023043"/>
    </source>
</evidence>
<dbReference type="EMBL" id="GL883021">
    <property type="protein sequence ID" value="EGG17327.1"/>
    <property type="molecule type" value="Genomic_DNA"/>
</dbReference>
<feature type="compositionally biased region" description="Acidic residues" evidence="4">
    <location>
        <begin position="137"/>
        <end position="162"/>
    </location>
</feature>
<evidence type="ECO:0000313" key="6">
    <source>
        <dbReference type="Proteomes" id="UP000007797"/>
    </source>
</evidence>
<evidence type="ECO:0000256" key="3">
    <source>
        <dbReference type="PROSITE-ProRule" id="PRU00023"/>
    </source>
</evidence>